<gene>
    <name evidence="1" type="ORF">F5X71_29940</name>
</gene>
<sequence>MERVVEYTGRLFINFREFEFEDGHSHCYRWIDAKQYALTTSGSDDRTILADLIASAAYRDDYVGSGWIRMGSAMGRIGWIGSRANLFRRRRNHRQRRAGAVVARLRGRP</sequence>
<evidence type="ECO:0000313" key="2">
    <source>
        <dbReference type="Proteomes" id="UP000501705"/>
    </source>
</evidence>
<dbReference type="Proteomes" id="UP000501705">
    <property type="component" value="Chromosome"/>
</dbReference>
<accession>A0A6G9XYH3</accession>
<dbReference type="RefSeq" id="WP_167465022.1">
    <property type="nucleotide sequence ID" value="NZ_CP046171.1"/>
</dbReference>
<organism evidence="1 2">
    <name type="scientific">Nocardia brasiliensis</name>
    <dbReference type="NCBI Taxonomy" id="37326"/>
    <lineage>
        <taxon>Bacteria</taxon>
        <taxon>Bacillati</taxon>
        <taxon>Actinomycetota</taxon>
        <taxon>Actinomycetes</taxon>
        <taxon>Mycobacteriales</taxon>
        <taxon>Nocardiaceae</taxon>
        <taxon>Nocardia</taxon>
    </lineage>
</organism>
<proteinExistence type="predicted"/>
<evidence type="ECO:0000313" key="1">
    <source>
        <dbReference type="EMBL" id="QIS05971.1"/>
    </source>
</evidence>
<reference evidence="1 2" key="1">
    <citation type="journal article" date="2019" name="ACS Chem. Biol.">
        <title>Identification and Mobilization of a Cryptic Antibiotic Biosynthesis Gene Locus from a Human-Pathogenic Nocardia Isolate.</title>
        <authorList>
            <person name="Herisse M."/>
            <person name="Ishida K."/>
            <person name="Porter J.L."/>
            <person name="Howden B."/>
            <person name="Hertweck C."/>
            <person name="Stinear T.P."/>
            <person name="Pidot S.J."/>
        </authorList>
    </citation>
    <scope>NUCLEOTIDE SEQUENCE [LARGE SCALE GENOMIC DNA]</scope>
    <source>
        <strain evidence="1 2">AUSMDU00024985</strain>
    </source>
</reference>
<name>A0A6G9XYH3_NOCBR</name>
<protein>
    <submittedName>
        <fullName evidence="1">Uncharacterized protein</fullName>
    </submittedName>
</protein>
<dbReference type="AlphaFoldDB" id="A0A6G9XYH3"/>
<dbReference type="EMBL" id="CP046171">
    <property type="protein sequence ID" value="QIS05971.1"/>
    <property type="molecule type" value="Genomic_DNA"/>
</dbReference>